<dbReference type="InterPro" id="IPR045877">
    <property type="entry name" value="ZFP36-like"/>
</dbReference>
<evidence type="ECO:0000256" key="1">
    <source>
        <dbReference type="ARBA" id="ARBA00022723"/>
    </source>
</evidence>
<keyword evidence="2" id="KW-0677">Repeat</keyword>
<name>A0A2A9MCN6_BESBE</name>
<evidence type="ECO:0000313" key="9">
    <source>
        <dbReference type="Proteomes" id="UP000224006"/>
    </source>
</evidence>
<feature type="region of interest" description="Disordered" evidence="6">
    <location>
        <begin position="285"/>
        <end position="308"/>
    </location>
</feature>
<dbReference type="GeneID" id="40313285"/>
<feature type="compositionally biased region" description="Low complexity" evidence="6">
    <location>
        <begin position="341"/>
        <end position="350"/>
    </location>
</feature>
<dbReference type="STRING" id="94643.A0A2A9MCN6"/>
<feature type="zinc finger region" description="C3H1-type" evidence="5">
    <location>
        <begin position="53"/>
        <end position="80"/>
    </location>
</feature>
<dbReference type="SUPFAM" id="SSF90229">
    <property type="entry name" value="CCCH zinc finger"/>
    <property type="match status" value="2"/>
</dbReference>
<dbReference type="PROSITE" id="PS50103">
    <property type="entry name" value="ZF_C3H1"/>
    <property type="match status" value="2"/>
</dbReference>
<dbReference type="AlphaFoldDB" id="A0A2A9MCN6"/>
<comment type="caution">
    <text evidence="8">The sequence shown here is derived from an EMBL/GenBank/DDBJ whole genome shotgun (WGS) entry which is preliminary data.</text>
</comment>
<dbReference type="OrthoDB" id="410307at2759"/>
<feature type="region of interest" description="Disordered" evidence="6">
    <location>
        <begin position="329"/>
        <end position="352"/>
    </location>
</feature>
<protein>
    <submittedName>
        <fullName evidence="8">Zinc finger (CCCH type) motif-containing protein</fullName>
    </submittedName>
</protein>
<evidence type="ECO:0000256" key="5">
    <source>
        <dbReference type="PROSITE-ProRule" id="PRU00723"/>
    </source>
</evidence>
<dbReference type="PANTHER" id="PTHR12547:SF18">
    <property type="entry name" value="PROTEIN TIS11"/>
    <property type="match status" value="1"/>
</dbReference>
<dbReference type="KEGG" id="bbes:BESB_083590"/>
<dbReference type="Gene3D" id="4.10.1000.10">
    <property type="entry name" value="Zinc finger, CCCH-type"/>
    <property type="match status" value="2"/>
</dbReference>
<accession>A0A2A9MCN6</accession>
<dbReference type="Proteomes" id="UP000224006">
    <property type="component" value="Chromosome VIII"/>
</dbReference>
<sequence length="381" mass="41700">MLNVNICRIDASQHVRPAGGRDEEGYSGVNRMYPAPIELDSNTLTRLNLFVKFYKTKMCPFYKKKRCEWGPDCKFAHGRKELRSGPDLSKTRMCPSLQRRGRCEQGAACRFAHHHEELRATSDIYKTSLGYPWMLPESHSAMAMRRDNGAAQQVNAMERRPASLRNATTLPVGTMAPIHDAAGPSTAICSLPESRQFGASMPVARLTENDEVEFCFRFLVPRGAVVGLKGAQPKMVDATPACDGNGAGHRHSDTGIDPAFLKAAMSFSPEVPRLVPDYPSREAAEFQAPAASLPHHASNNPSATRLPPAQRQPELLPAELLPKFLSAGLDEDLPSSDRETASPSSGASSSDFLRDFCPYTPLSGPASDYDLRFLPATASPW</sequence>
<dbReference type="GO" id="GO:0003729">
    <property type="term" value="F:mRNA binding"/>
    <property type="evidence" value="ECO:0007669"/>
    <property type="project" value="InterPro"/>
</dbReference>
<keyword evidence="9" id="KW-1185">Reference proteome</keyword>
<gene>
    <name evidence="8" type="ORF">BESB_083590</name>
</gene>
<dbReference type="SMART" id="SM00356">
    <property type="entry name" value="ZnF_C3H1"/>
    <property type="match status" value="2"/>
</dbReference>
<dbReference type="EMBL" id="NWUJ01000009">
    <property type="protein sequence ID" value="PFH33160.1"/>
    <property type="molecule type" value="Genomic_DNA"/>
</dbReference>
<evidence type="ECO:0000259" key="7">
    <source>
        <dbReference type="PROSITE" id="PS50103"/>
    </source>
</evidence>
<feature type="zinc finger region" description="C3H1-type" evidence="5">
    <location>
        <begin position="88"/>
        <end position="116"/>
    </location>
</feature>
<keyword evidence="3 5" id="KW-0863">Zinc-finger</keyword>
<organism evidence="8 9">
    <name type="scientific">Besnoitia besnoiti</name>
    <name type="common">Apicomplexan protozoan</name>
    <dbReference type="NCBI Taxonomy" id="94643"/>
    <lineage>
        <taxon>Eukaryota</taxon>
        <taxon>Sar</taxon>
        <taxon>Alveolata</taxon>
        <taxon>Apicomplexa</taxon>
        <taxon>Conoidasida</taxon>
        <taxon>Coccidia</taxon>
        <taxon>Eucoccidiorida</taxon>
        <taxon>Eimeriorina</taxon>
        <taxon>Sarcocystidae</taxon>
        <taxon>Besnoitia</taxon>
    </lineage>
</organism>
<evidence type="ECO:0000256" key="3">
    <source>
        <dbReference type="ARBA" id="ARBA00022771"/>
    </source>
</evidence>
<dbReference type="PANTHER" id="PTHR12547">
    <property type="entry name" value="CCCH ZINC FINGER/TIS11-RELATED"/>
    <property type="match status" value="1"/>
</dbReference>
<feature type="domain" description="C3H1-type" evidence="7">
    <location>
        <begin position="53"/>
        <end position="80"/>
    </location>
</feature>
<evidence type="ECO:0000256" key="6">
    <source>
        <dbReference type="SAM" id="MobiDB-lite"/>
    </source>
</evidence>
<feature type="domain" description="C3H1-type" evidence="7">
    <location>
        <begin position="88"/>
        <end position="116"/>
    </location>
</feature>
<keyword evidence="4 5" id="KW-0862">Zinc</keyword>
<dbReference type="InterPro" id="IPR000571">
    <property type="entry name" value="Znf_CCCH"/>
</dbReference>
<reference evidence="8 9" key="1">
    <citation type="submission" date="2017-09" db="EMBL/GenBank/DDBJ databases">
        <title>Genome sequencing of Besnoitia besnoiti strain Bb-Ger1.</title>
        <authorList>
            <person name="Schares G."/>
            <person name="Venepally P."/>
            <person name="Lorenzi H.A."/>
        </authorList>
    </citation>
    <scope>NUCLEOTIDE SEQUENCE [LARGE SCALE GENOMIC DNA]</scope>
    <source>
        <strain evidence="8 9">Bb-Ger1</strain>
    </source>
</reference>
<keyword evidence="1 5" id="KW-0479">Metal-binding</keyword>
<dbReference type="GO" id="GO:0008270">
    <property type="term" value="F:zinc ion binding"/>
    <property type="evidence" value="ECO:0007669"/>
    <property type="project" value="UniProtKB-KW"/>
</dbReference>
<proteinExistence type="predicted"/>
<dbReference type="VEuPathDB" id="ToxoDB:BESB_083590"/>
<evidence type="ECO:0000313" key="8">
    <source>
        <dbReference type="EMBL" id="PFH33160.1"/>
    </source>
</evidence>
<evidence type="ECO:0000256" key="2">
    <source>
        <dbReference type="ARBA" id="ARBA00022737"/>
    </source>
</evidence>
<dbReference type="RefSeq" id="XP_029217169.1">
    <property type="nucleotide sequence ID" value="XM_029366709.1"/>
</dbReference>
<dbReference type="InterPro" id="IPR036855">
    <property type="entry name" value="Znf_CCCH_sf"/>
</dbReference>
<evidence type="ECO:0000256" key="4">
    <source>
        <dbReference type="ARBA" id="ARBA00022833"/>
    </source>
</evidence>